<comment type="caution">
    <text evidence="2">The sequence shown here is derived from an EMBL/GenBank/DDBJ whole genome shotgun (WGS) entry which is preliminary data.</text>
</comment>
<accession>A0A267DG16</accession>
<evidence type="ECO:0000313" key="2">
    <source>
        <dbReference type="EMBL" id="PAA48096.1"/>
    </source>
</evidence>
<dbReference type="Proteomes" id="UP000215902">
    <property type="component" value="Unassembled WGS sequence"/>
</dbReference>
<sequence length="186" mass="20098">MPSSMPISPGNAAALSTGAQVATPTPRRLNRLTHVPTAPTGSLSAGRGTPKSLQIVDIDYRCKALSQFDSFHNLVTPVELDDLTPADLHAVKVKSDSAGSLAAQLSRLAIPGYERYKLTVGEPRLQGKQSYPIFILQQITAITLQHFPTARKDEISAAINQEARDLLKKAKNCNSCTFCLGRTRKS</sequence>
<dbReference type="EMBL" id="NIVC01004238">
    <property type="protein sequence ID" value="PAA48096.1"/>
    <property type="molecule type" value="Genomic_DNA"/>
</dbReference>
<evidence type="ECO:0000313" key="3">
    <source>
        <dbReference type="Proteomes" id="UP000215902"/>
    </source>
</evidence>
<feature type="region of interest" description="Disordered" evidence="1">
    <location>
        <begin position="1"/>
        <end position="47"/>
    </location>
</feature>
<proteinExistence type="predicted"/>
<organism evidence="2 3">
    <name type="scientific">Macrostomum lignano</name>
    <dbReference type="NCBI Taxonomy" id="282301"/>
    <lineage>
        <taxon>Eukaryota</taxon>
        <taxon>Metazoa</taxon>
        <taxon>Spiralia</taxon>
        <taxon>Lophotrochozoa</taxon>
        <taxon>Platyhelminthes</taxon>
        <taxon>Rhabditophora</taxon>
        <taxon>Macrostomorpha</taxon>
        <taxon>Macrostomida</taxon>
        <taxon>Macrostomidae</taxon>
        <taxon>Macrostomum</taxon>
    </lineage>
</organism>
<evidence type="ECO:0000256" key="1">
    <source>
        <dbReference type="SAM" id="MobiDB-lite"/>
    </source>
</evidence>
<name>A0A267DG16_9PLAT</name>
<dbReference type="AlphaFoldDB" id="A0A267DG16"/>
<gene>
    <name evidence="2" type="ORF">BOX15_Mlig025727g1</name>
</gene>
<keyword evidence="3" id="KW-1185">Reference proteome</keyword>
<reference evidence="2 3" key="1">
    <citation type="submission" date="2017-06" db="EMBL/GenBank/DDBJ databases">
        <title>A platform for efficient transgenesis in Macrostomum lignano, a flatworm model organism for stem cell research.</title>
        <authorList>
            <person name="Berezikov E."/>
        </authorList>
    </citation>
    <scope>NUCLEOTIDE SEQUENCE [LARGE SCALE GENOMIC DNA]</scope>
    <source>
        <strain evidence="2">DV1</strain>
        <tissue evidence="2">Whole organism</tissue>
    </source>
</reference>
<protein>
    <submittedName>
        <fullName evidence="2">Uncharacterized protein</fullName>
    </submittedName>
</protein>